<name>A0AAD5EHK9_UMBRA</name>
<keyword evidence="2" id="KW-1185">Reference proteome</keyword>
<comment type="caution">
    <text evidence="1">The sequence shown here is derived from an EMBL/GenBank/DDBJ whole genome shotgun (WGS) entry which is preliminary data.</text>
</comment>
<reference evidence="1" key="2">
    <citation type="journal article" date="2022" name="Proc. Natl. Acad. Sci. U.S.A.">
        <title>Diploid-dominant life cycles characterize the early evolution of Fungi.</title>
        <authorList>
            <person name="Amses K.R."/>
            <person name="Simmons D.R."/>
            <person name="Longcore J.E."/>
            <person name="Mondo S.J."/>
            <person name="Seto K."/>
            <person name="Jeronimo G.H."/>
            <person name="Bonds A.E."/>
            <person name="Quandt C.A."/>
            <person name="Davis W.J."/>
            <person name="Chang Y."/>
            <person name="Federici B.A."/>
            <person name="Kuo A."/>
            <person name="LaButti K."/>
            <person name="Pangilinan J."/>
            <person name="Andreopoulos W."/>
            <person name="Tritt A."/>
            <person name="Riley R."/>
            <person name="Hundley H."/>
            <person name="Johnson J."/>
            <person name="Lipzen A."/>
            <person name="Barry K."/>
            <person name="Lang B.F."/>
            <person name="Cuomo C.A."/>
            <person name="Buchler N.E."/>
            <person name="Grigoriev I.V."/>
            <person name="Spatafora J.W."/>
            <person name="Stajich J.E."/>
            <person name="James T.Y."/>
        </authorList>
    </citation>
    <scope>NUCLEOTIDE SEQUENCE</scope>
    <source>
        <strain evidence="1">AG</strain>
    </source>
</reference>
<dbReference type="Proteomes" id="UP001206595">
    <property type="component" value="Unassembled WGS sequence"/>
</dbReference>
<gene>
    <name evidence="1" type="ORF">K450DRAFT_221436</name>
</gene>
<dbReference type="EMBL" id="MU620895">
    <property type="protein sequence ID" value="KAI8583482.1"/>
    <property type="molecule type" value="Genomic_DNA"/>
</dbReference>
<dbReference type="RefSeq" id="XP_051448486.1">
    <property type="nucleotide sequence ID" value="XM_051585717.1"/>
</dbReference>
<protein>
    <submittedName>
        <fullName evidence="1">Uncharacterized protein</fullName>
    </submittedName>
</protein>
<proteinExistence type="predicted"/>
<reference evidence="1" key="1">
    <citation type="submission" date="2021-06" db="EMBL/GenBank/DDBJ databases">
        <authorList>
            <consortium name="DOE Joint Genome Institute"/>
            <person name="Mondo S.J."/>
            <person name="Amses K.R."/>
            <person name="Simmons D.R."/>
            <person name="Longcore J.E."/>
            <person name="Seto K."/>
            <person name="Alves G.H."/>
            <person name="Bonds A.E."/>
            <person name="Quandt C.A."/>
            <person name="Davis W.J."/>
            <person name="Chang Y."/>
            <person name="Letcher P.M."/>
            <person name="Powell M.J."/>
            <person name="Kuo A."/>
            <person name="Labutti K."/>
            <person name="Pangilinan J."/>
            <person name="Andreopoulos W."/>
            <person name="Tritt A."/>
            <person name="Riley R."/>
            <person name="Hundley H."/>
            <person name="Johnson J."/>
            <person name="Lipzen A."/>
            <person name="Barry K."/>
            <person name="Berbee M.L."/>
            <person name="Buchler N.E."/>
            <person name="Grigoriev I.V."/>
            <person name="Spatafora J.W."/>
            <person name="Stajich J.E."/>
            <person name="James T.Y."/>
        </authorList>
    </citation>
    <scope>NUCLEOTIDE SEQUENCE</scope>
    <source>
        <strain evidence="1">AG</strain>
    </source>
</reference>
<evidence type="ECO:0000313" key="2">
    <source>
        <dbReference type="Proteomes" id="UP001206595"/>
    </source>
</evidence>
<dbReference type="AlphaFoldDB" id="A0AAD5EHK9"/>
<sequence>MSFPHKRPKPRFSLFAADPLDPPAPKIRLADRIKASARTMPGIKVTSFILGLTGGILAAAMFKHSCSTSAKTLTADVTSKLDHMRRQLENGGGVPHSLQDEEFVRTSSQDFTRDLGLMATVKYHCQHGWNQGIEHVATVLNSFIER</sequence>
<dbReference type="GeneID" id="75911065"/>
<accession>A0AAD5EHK9</accession>
<evidence type="ECO:0000313" key="1">
    <source>
        <dbReference type="EMBL" id="KAI8583482.1"/>
    </source>
</evidence>
<organism evidence="1 2">
    <name type="scientific">Umbelopsis ramanniana AG</name>
    <dbReference type="NCBI Taxonomy" id="1314678"/>
    <lineage>
        <taxon>Eukaryota</taxon>
        <taxon>Fungi</taxon>
        <taxon>Fungi incertae sedis</taxon>
        <taxon>Mucoromycota</taxon>
        <taxon>Mucoromycotina</taxon>
        <taxon>Umbelopsidomycetes</taxon>
        <taxon>Umbelopsidales</taxon>
        <taxon>Umbelopsidaceae</taxon>
        <taxon>Umbelopsis</taxon>
    </lineage>
</organism>